<evidence type="ECO:0000256" key="6">
    <source>
        <dbReference type="ARBA" id="ARBA00023136"/>
    </source>
</evidence>
<dbReference type="InterPro" id="IPR038869">
    <property type="entry name" value="DLT1"/>
</dbReference>
<feature type="region of interest" description="Disordered" evidence="8">
    <location>
        <begin position="447"/>
        <end position="499"/>
    </location>
</feature>
<dbReference type="Proteomes" id="UP001201980">
    <property type="component" value="Unassembled WGS sequence"/>
</dbReference>
<protein>
    <recommendedName>
        <fullName evidence="3 7">Defect at low temperature protein 1</fullName>
    </recommendedName>
</protein>
<feature type="compositionally biased region" description="Polar residues" evidence="8">
    <location>
        <begin position="202"/>
        <end position="211"/>
    </location>
</feature>
<feature type="compositionally biased region" description="Basic and acidic residues" evidence="8">
    <location>
        <begin position="185"/>
        <end position="200"/>
    </location>
</feature>
<feature type="region of interest" description="Disordered" evidence="8">
    <location>
        <begin position="684"/>
        <end position="724"/>
    </location>
</feature>
<evidence type="ECO:0000256" key="3">
    <source>
        <dbReference type="ARBA" id="ARBA00021353"/>
    </source>
</evidence>
<feature type="transmembrane region" description="Helical" evidence="7">
    <location>
        <begin position="49"/>
        <end position="71"/>
    </location>
</feature>
<sequence>MASPSHPETPAHPPSRSTHSSHITSTSSPPSPTAISSSPKPKIKTFLSVLYTSLYTFLLLLLLLLLLATPADAIRQTIEHGQFYKVIIIGVAYVATVLVVSFVYAARLFMTRNVLASIPREGGWGVGWCDGGGWKTAKGWGSAWSGGAAAAKGGRGRSTQIEVKREVAVMIKTSLSRNAAIAWDAKPRVKEREPGSRGELDSSGTEQQHMNGNGDRRGSRPGSAHIVGLLGRNMTTLAHPDRNAARVGTGDTRVVGTGSHVQDKEAPRKSFQIARPRKTITMEESLGISLPPHHPVWGSISHPGWSSPNSPDLPNLQYSTVLSELPNLIEAKALTLAPAIPTDDGFGQDGDAEARVAEAQAALQRQGEYVGLRDYLAMLTQLGVLQGEETEQLVTDFVSAYERARFSTSSIAEPNFRTLMHLFAALLRAMQPLAGWGDIPGGCGYGYDPDGRLRESDSDPDDPPAKSLSPTTPRSQRSLASMRSSIRSQPSGPFLRRGSCLRSGSVDGGCHSDTDSFGPARLSLATRTSSMLTRGGAATVYRTAPTTPMSMKAKLGPPTGPRNYLSPGSALAVSGLGAGGGWSDSDSSFAQTRRAFEDSTGDEHEGGRHICALGSGTGSRDGRLRSFAGAGSGSGDNFSGIRPEGGDETGILGGFNGGSSVAGSVRRGRPGLGIAGLGSLKSQRGEIASGSGSGSGRSGSAGSASGRSAKTTGRGSSGGSVIRLARAGEGDLPYVLKVGERG</sequence>
<dbReference type="PANTHER" id="PTHR40021:SF1">
    <property type="entry name" value="DEFECT AT LOW TEMPERATURE PROTEIN 1"/>
    <property type="match status" value="1"/>
</dbReference>
<evidence type="ECO:0000256" key="1">
    <source>
        <dbReference type="ARBA" id="ARBA00002489"/>
    </source>
</evidence>
<dbReference type="AlphaFoldDB" id="A0AAD5RKU4"/>
<dbReference type="EMBL" id="JAKWBI020000589">
    <property type="protein sequence ID" value="KAJ2893559.1"/>
    <property type="molecule type" value="Genomic_DNA"/>
</dbReference>
<keyword evidence="4 7" id="KW-0812">Transmembrane</keyword>
<feature type="transmembrane region" description="Helical" evidence="7">
    <location>
        <begin position="83"/>
        <end position="105"/>
    </location>
</feature>
<evidence type="ECO:0000256" key="2">
    <source>
        <dbReference type="ARBA" id="ARBA00005550"/>
    </source>
</evidence>
<feature type="compositionally biased region" description="Low complexity" evidence="8">
    <location>
        <begin position="246"/>
        <end position="258"/>
    </location>
</feature>
<name>A0AAD5RKU4_9PEZI</name>
<keyword evidence="5 7" id="KW-1133">Transmembrane helix</keyword>
<accession>A0AAD5RKU4</accession>
<evidence type="ECO:0000256" key="7">
    <source>
        <dbReference type="RuleBase" id="RU367100"/>
    </source>
</evidence>
<comment type="caution">
    <text evidence="9">The sequence shown here is derived from an EMBL/GenBank/DDBJ whole genome shotgun (WGS) entry which is preliminary data.</text>
</comment>
<evidence type="ECO:0000313" key="9">
    <source>
        <dbReference type="EMBL" id="KAJ2893559.1"/>
    </source>
</evidence>
<dbReference type="PANTHER" id="PTHR40021">
    <property type="entry name" value="DEFECT AT LOW TEMPERATURE PROTEIN 1"/>
    <property type="match status" value="1"/>
</dbReference>
<comment type="similarity">
    <text evidence="2 7">Belongs to the DLT1 family.</text>
</comment>
<evidence type="ECO:0000256" key="8">
    <source>
        <dbReference type="SAM" id="MobiDB-lite"/>
    </source>
</evidence>
<organism evidence="9 10">
    <name type="scientific">Zalerion maritima</name>
    <dbReference type="NCBI Taxonomy" id="339359"/>
    <lineage>
        <taxon>Eukaryota</taxon>
        <taxon>Fungi</taxon>
        <taxon>Dikarya</taxon>
        <taxon>Ascomycota</taxon>
        <taxon>Pezizomycotina</taxon>
        <taxon>Sordariomycetes</taxon>
        <taxon>Lulworthiomycetidae</taxon>
        <taxon>Lulworthiales</taxon>
        <taxon>Lulworthiaceae</taxon>
        <taxon>Zalerion</taxon>
    </lineage>
</organism>
<dbReference type="GO" id="GO:0016020">
    <property type="term" value="C:membrane"/>
    <property type="evidence" value="ECO:0007669"/>
    <property type="project" value="UniProtKB-SubCell"/>
</dbReference>
<evidence type="ECO:0000256" key="5">
    <source>
        <dbReference type="ARBA" id="ARBA00022989"/>
    </source>
</evidence>
<keyword evidence="6 7" id="KW-0472">Membrane</keyword>
<feature type="region of interest" description="Disordered" evidence="8">
    <location>
        <begin position="1"/>
        <end position="39"/>
    </location>
</feature>
<feature type="compositionally biased region" description="Basic and acidic residues" evidence="8">
    <location>
        <begin position="597"/>
        <end position="608"/>
    </location>
</feature>
<feature type="compositionally biased region" description="Low complexity" evidence="8">
    <location>
        <begin position="14"/>
        <end position="39"/>
    </location>
</feature>
<keyword evidence="10" id="KW-1185">Reference proteome</keyword>
<feature type="compositionally biased region" description="Low complexity" evidence="8">
    <location>
        <begin position="700"/>
        <end position="709"/>
    </location>
</feature>
<feature type="region of interest" description="Disordered" evidence="8">
    <location>
        <begin position="597"/>
        <end position="650"/>
    </location>
</feature>
<comment type="function">
    <text evidence="1 7">Required for growth under high-pressure and low-temperature conditions.</text>
</comment>
<proteinExistence type="inferred from homology"/>
<comment type="subcellular location">
    <subcellularLocation>
        <location evidence="7">Membrane</location>
        <topology evidence="7">Multi-pass membrane protein</topology>
    </subcellularLocation>
</comment>
<evidence type="ECO:0000256" key="4">
    <source>
        <dbReference type="ARBA" id="ARBA00022692"/>
    </source>
</evidence>
<feature type="compositionally biased region" description="Polar residues" evidence="8">
    <location>
        <begin position="471"/>
        <end position="491"/>
    </location>
</feature>
<gene>
    <name evidence="7" type="primary">DLT1</name>
    <name evidence="9" type="ORF">MKZ38_008452</name>
</gene>
<reference evidence="9" key="1">
    <citation type="submission" date="2022-07" db="EMBL/GenBank/DDBJ databases">
        <title>Draft genome sequence of Zalerion maritima ATCC 34329, a (micro)plastics degrading marine fungus.</title>
        <authorList>
            <person name="Paco A."/>
            <person name="Goncalves M.F.M."/>
            <person name="Rocha-Santos T.A.P."/>
            <person name="Alves A."/>
        </authorList>
    </citation>
    <scope>NUCLEOTIDE SEQUENCE</scope>
    <source>
        <strain evidence="9">ATCC 34329</strain>
    </source>
</reference>
<feature type="region of interest" description="Disordered" evidence="8">
    <location>
        <begin position="185"/>
        <end position="269"/>
    </location>
</feature>
<evidence type="ECO:0000313" key="10">
    <source>
        <dbReference type="Proteomes" id="UP001201980"/>
    </source>
</evidence>